<feature type="domain" description="Glycosyl hydrolase family 13 catalytic" evidence="16">
    <location>
        <begin position="794"/>
        <end position="1145"/>
    </location>
</feature>
<feature type="active site" description="Nucleophile" evidence="14">
    <location>
        <position position="946"/>
    </location>
</feature>
<dbReference type="InterPro" id="IPR011009">
    <property type="entry name" value="Kinase-like_dom_sf"/>
</dbReference>
<dbReference type="HAMAP" id="MF_00685">
    <property type="entry name" value="GlgB"/>
    <property type="match status" value="1"/>
</dbReference>
<evidence type="ECO:0000256" key="7">
    <source>
        <dbReference type="ARBA" id="ARBA00022679"/>
    </source>
</evidence>
<evidence type="ECO:0000256" key="5">
    <source>
        <dbReference type="ARBA" id="ARBA00011245"/>
    </source>
</evidence>
<evidence type="ECO:0000256" key="11">
    <source>
        <dbReference type="ARBA" id="ARBA00023056"/>
    </source>
</evidence>
<comment type="similarity">
    <text evidence="3">Belongs to the aminoglycoside phosphotransferase family.</text>
</comment>
<evidence type="ECO:0000256" key="6">
    <source>
        <dbReference type="ARBA" id="ARBA00022600"/>
    </source>
</evidence>
<keyword evidence="7 14" id="KW-0808">Transferase</keyword>
<proteinExistence type="inferred from homology"/>
<dbReference type="GO" id="GO:0003844">
    <property type="term" value="F:1,4-alpha-glucan branching enzyme activity"/>
    <property type="evidence" value="ECO:0007669"/>
    <property type="project" value="UniProtKB-EC"/>
</dbReference>
<keyword evidence="12 14" id="KW-0119">Carbohydrate metabolism</keyword>
<dbReference type="Pfam" id="PF18085">
    <property type="entry name" value="Mak_N_cap"/>
    <property type="match status" value="1"/>
</dbReference>
<dbReference type="EMBL" id="JAERRC010000024">
    <property type="protein sequence ID" value="MBL0705769.1"/>
    <property type="molecule type" value="Genomic_DNA"/>
</dbReference>
<feature type="region of interest" description="Disordered" evidence="15">
    <location>
        <begin position="467"/>
        <end position="542"/>
    </location>
</feature>
<dbReference type="InterPro" id="IPR040999">
    <property type="entry name" value="Mak_N_cap"/>
</dbReference>
<dbReference type="CDD" id="cd02855">
    <property type="entry name" value="E_set_GBE_prok_N"/>
    <property type="match status" value="1"/>
</dbReference>
<evidence type="ECO:0000256" key="13">
    <source>
        <dbReference type="ARBA" id="ARBA00049067"/>
    </source>
</evidence>
<keyword evidence="10" id="KW-0067">ATP-binding</keyword>
<dbReference type="Gene3D" id="2.60.40.10">
    <property type="entry name" value="Immunoglobulins"/>
    <property type="match status" value="2"/>
</dbReference>
<accession>A0ABS1K271</accession>
<organism evidence="17 18">
    <name type="scientific">Sinomonas cellulolyticus</name>
    <dbReference type="NCBI Taxonomy" id="2801916"/>
    <lineage>
        <taxon>Bacteria</taxon>
        <taxon>Bacillati</taxon>
        <taxon>Actinomycetota</taxon>
        <taxon>Actinomycetes</taxon>
        <taxon>Micrococcales</taxon>
        <taxon>Micrococcaceae</taxon>
        <taxon>Sinomonas</taxon>
    </lineage>
</organism>
<evidence type="ECO:0000256" key="4">
    <source>
        <dbReference type="ARBA" id="ARBA00009000"/>
    </source>
</evidence>
<dbReference type="Gene3D" id="3.20.20.80">
    <property type="entry name" value="Glycosidases"/>
    <property type="match status" value="1"/>
</dbReference>
<feature type="compositionally biased region" description="Basic and acidic residues" evidence="15">
    <location>
        <begin position="500"/>
        <end position="516"/>
    </location>
</feature>
<evidence type="ECO:0000256" key="12">
    <source>
        <dbReference type="ARBA" id="ARBA00023277"/>
    </source>
</evidence>
<evidence type="ECO:0000256" key="3">
    <source>
        <dbReference type="ARBA" id="ARBA00006219"/>
    </source>
</evidence>
<comment type="pathway">
    <text evidence="2 14">Glycan biosynthesis; glycogen biosynthesis.</text>
</comment>
<evidence type="ECO:0000256" key="14">
    <source>
        <dbReference type="HAMAP-Rule" id="MF_00685"/>
    </source>
</evidence>
<evidence type="ECO:0000313" key="17">
    <source>
        <dbReference type="EMBL" id="MBL0705769.1"/>
    </source>
</evidence>
<dbReference type="InterPro" id="IPR017853">
    <property type="entry name" value="GH"/>
</dbReference>
<dbReference type="CDD" id="cd11322">
    <property type="entry name" value="AmyAc_Glg_BE"/>
    <property type="match status" value="1"/>
</dbReference>
<dbReference type="NCBIfam" id="NF003811">
    <property type="entry name" value="PRK05402.1"/>
    <property type="match status" value="1"/>
</dbReference>
<dbReference type="InterPro" id="IPR006048">
    <property type="entry name" value="A-amylase/branching_C"/>
</dbReference>
<keyword evidence="14 17" id="KW-0328">Glycosyltransferase</keyword>
<dbReference type="RefSeq" id="WP_189692326.1">
    <property type="nucleotide sequence ID" value="NZ_BNCM01000002.1"/>
</dbReference>
<dbReference type="Pfam" id="PF22019">
    <property type="entry name" value="GlgB_N"/>
    <property type="match status" value="1"/>
</dbReference>
<dbReference type="InterPro" id="IPR014756">
    <property type="entry name" value="Ig_E-set"/>
</dbReference>
<evidence type="ECO:0000313" key="18">
    <source>
        <dbReference type="Proteomes" id="UP000639051"/>
    </source>
</evidence>
<evidence type="ECO:0000256" key="15">
    <source>
        <dbReference type="SAM" id="MobiDB-lite"/>
    </source>
</evidence>
<sequence>MTNASTPTLTPPLSELLDRWLPSQRWYPAKGREAEFSLAGGVRLEDADGAADIEIHFVRVTAGRLEVTLNVPLTYRAEPLPGAEHALVGQTRHSERGPRWVYDGVHDPAFVGALVGLMASGSRAEGEGTTAIGASSGEGSLPSGGLTASVLRGEQSNSSIIVRSPGGDAMVKVFRQLAEGTNPEVELGAALARAHATDAATALGWVDAEWRQPSGSSARGQLAVAHEFLEGGEDMWRFALEAATEGRDLSDEARGLGAATARIHEALARTLGTEVLSPGEADQFMGRLSARLRAAWDEVSASVGVPDDALEALLAALSHSGGSLEVQRIHGDIHLGQVLHFADAARPFAILDFEGEPLRPVAERSHPDVVLRDVVGMLRSFDYAAGAAQRTDPAARVPEGWAEAAGQAFWAGYASVAGGESPFGSALFDALWLDKALYEVSYEERNRPAWAEIPLHAARTALAAWLPAPSGTQPGERPSSVTGGAHGQPDGTASGTAETRPGEEKDVAQGHHEAAPGEHLASGAGPVEAPTHTIDGAGEGTPIPVEQDVLAKVAAGAYHAPHAVLGAHLDDEGTVTLRALKHLATGVTAVTPQGRIPLAHEAHGVWTGTVPELEAGHVPDYRLEVEYGEGHLVTIDDPYRYMPSIGELDLHLIGEGRHEELWRALGAHVERHHSVLGNVEGTSFKVWAPNAQAVQVRGDFNGWDGREHAMRSLGSSGVWEIFIPGVVAGMCYKFGILTRHGHWVERADPMAFGTEVPPRTASRVVESNYAFKDEEWMAARAASDPHNGPMSVYEVHLGSWRLGLSYRELAEQLVEYVTSMGFTHVEFMPVAEHPFGGSWGYQVTSYYAPTSRFGHPDDFRYLVDSLHQAGIGVIMDWVPAHFPKDEWALAKFDGEPLYEHADPQQGEHPDWGTLIFNFGRTEVRNFLVANALFWLEEFHIDGLRVDAVASMLYLDYSREEGQWRPNQYGGRENLEAIAFLQETNATAYKRNAGIVTIAEESTAFPGVTRPTSLNGLGFGLKWNMGWMHDSLKYMEEDPVNRKWHHNQITFSIVYAFSENFLLPISHDEVVHGKGSMLRKMPGDRWKQLANLRAFYAYQWAHPGKQLIFMGCEFGQEGEWNQEHGLEWWMADMEPHKGLQTLIRELNTVYRETPALFEKDNDPAGFEWIRGDDGDHNVLSFIRWSKDGTPLVCIVNFAGNPHLDYMVGMPLAGRWREAVNTDATEFGGSGVTNGGLVVAEAREWDGKPASAVLTLPPLGAVYLVPDSEEAARPSR</sequence>
<protein>
    <recommendedName>
        <fullName evidence="14">1,4-alpha-glucan branching enzyme GlgB</fullName>
        <ecNumber evidence="14">2.4.1.18</ecNumber>
    </recommendedName>
    <alternativeName>
        <fullName evidence="14">1,4-alpha-D-glucan:1,4-alpha-D-glucan 6-glucosyl-transferase</fullName>
    </alternativeName>
    <alternativeName>
        <fullName evidence="14">Alpha-(1-&gt;4)-glucan branching enzyme</fullName>
    </alternativeName>
    <alternativeName>
        <fullName evidence="14">Glycogen branching enzyme</fullName>
        <shortName evidence="14">BE</shortName>
    </alternativeName>
</protein>
<dbReference type="NCBIfam" id="NF008967">
    <property type="entry name" value="PRK12313.1"/>
    <property type="match status" value="1"/>
</dbReference>
<dbReference type="Pfam" id="PF02922">
    <property type="entry name" value="CBM_48"/>
    <property type="match status" value="1"/>
</dbReference>
<evidence type="ECO:0000256" key="10">
    <source>
        <dbReference type="ARBA" id="ARBA00022840"/>
    </source>
</evidence>
<dbReference type="SUPFAM" id="SSF51445">
    <property type="entry name" value="(Trans)glycosidases"/>
    <property type="match status" value="1"/>
</dbReference>
<dbReference type="InterPro" id="IPR004193">
    <property type="entry name" value="Glyco_hydro_13_N"/>
</dbReference>
<dbReference type="InterPro" id="IPR044143">
    <property type="entry name" value="GlgB_N_E_set_prok"/>
</dbReference>
<keyword evidence="9" id="KW-0418">Kinase</keyword>
<dbReference type="Gene3D" id="2.60.40.1180">
    <property type="entry name" value="Golgi alpha-mannosidase II"/>
    <property type="match status" value="1"/>
</dbReference>
<evidence type="ECO:0000259" key="16">
    <source>
        <dbReference type="SMART" id="SM00642"/>
    </source>
</evidence>
<evidence type="ECO:0000256" key="2">
    <source>
        <dbReference type="ARBA" id="ARBA00004964"/>
    </source>
</evidence>
<evidence type="ECO:0000256" key="1">
    <source>
        <dbReference type="ARBA" id="ARBA00000826"/>
    </source>
</evidence>
<dbReference type="Proteomes" id="UP000639051">
    <property type="component" value="Unassembled WGS sequence"/>
</dbReference>
<gene>
    <name evidence="14 17" type="primary">glgB</name>
    <name evidence="17" type="ORF">JJE72_09640</name>
</gene>
<reference evidence="17 18" key="1">
    <citation type="submission" date="2021-01" db="EMBL/GenBank/DDBJ databases">
        <title>Genome public.</title>
        <authorList>
            <person name="Liu C."/>
            <person name="Sun Q."/>
        </authorList>
    </citation>
    <scope>NUCLEOTIDE SEQUENCE [LARGE SCALE GENOMIC DNA]</scope>
    <source>
        <strain evidence="17 18">JC656</strain>
    </source>
</reference>
<comment type="subunit">
    <text evidence="5 14">Monomer.</text>
</comment>
<dbReference type="InterPro" id="IPR054169">
    <property type="entry name" value="GlgB_N"/>
</dbReference>
<keyword evidence="8" id="KW-0547">Nucleotide-binding</keyword>
<dbReference type="Pfam" id="PF00128">
    <property type="entry name" value="Alpha-amylase"/>
    <property type="match status" value="1"/>
</dbReference>
<dbReference type="InterPro" id="IPR013780">
    <property type="entry name" value="Glyco_hydro_b"/>
</dbReference>
<dbReference type="InterPro" id="IPR006407">
    <property type="entry name" value="GlgB"/>
</dbReference>
<keyword evidence="18" id="KW-1185">Reference proteome</keyword>
<dbReference type="SUPFAM" id="SSF51011">
    <property type="entry name" value="Glycosyl hydrolase domain"/>
    <property type="match status" value="1"/>
</dbReference>
<dbReference type="PANTHER" id="PTHR43651">
    <property type="entry name" value="1,4-ALPHA-GLUCAN-BRANCHING ENZYME"/>
    <property type="match status" value="1"/>
</dbReference>
<keyword evidence="6 14" id="KW-0321">Glycogen metabolism</keyword>
<feature type="active site" description="Proton donor" evidence="14">
    <location>
        <position position="999"/>
    </location>
</feature>
<comment type="caution">
    <text evidence="17">The sequence shown here is derived from an EMBL/GenBank/DDBJ whole genome shotgun (WGS) entry which is preliminary data.</text>
</comment>
<dbReference type="Pfam" id="PF02806">
    <property type="entry name" value="Alpha-amylase_C"/>
    <property type="match status" value="1"/>
</dbReference>
<comment type="catalytic activity">
    <reaction evidence="13">
        <text>D-maltose + ATP = alpha-maltose 1-phosphate + ADP + H(+)</text>
        <dbReference type="Rhea" id="RHEA:31915"/>
        <dbReference type="ChEBI" id="CHEBI:15378"/>
        <dbReference type="ChEBI" id="CHEBI:17306"/>
        <dbReference type="ChEBI" id="CHEBI:30616"/>
        <dbReference type="ChEBI" id="CHEBI:63576"/>
        <dbReference type="ChEBI" id="CHEBI:456216"/>
        <dbReference type="EC" id="2.7.1.175"/>
    </reaction>
</comment>
<dbReference type="InterPro" id="IPR013783">
    <property type="entry name" value="Ig-like_fold"/>
</dbReference>
<name>A0ABS1K271_9MICC</name>
<dbReference type="EC" id="2.4.1.18" evidence="14"/>
<keyword evidence="11 14" id="KW-0320">Glycogen biosynthesis</keyword>
<dbReference type="SUPFAM" id="SSF56112">
    <property type="entry name" value="Protein kinase-like (PK-like)"/>
    <property type="match status" value="1"/>
</dbReference>
<dbReference type="Gene3D" id="3.90.1200.10">
    <property type="match status" value="1"/>
</dbReference>
<dbReference type="NCBIfam" id="TIGR01515">
    <property type="entry name" value="branching_enzym"/>
    <property type="match status" value="1"/>
</dbReference>
<evidence type="ECO:0000256" key="8">
    <source>
        <dbReference type="ARBA" id="ARBA00022741"/>
    </source>
</evidence>
<comment type="catalytic activity">
    <reaction evidence="1 14">
        <text>Transfers a segment of a (1-&gt;4)-alpha-D-glucan chain to a primary hydroxy group in a similar glucan chain.</text>
        <dbReference type="EC" id="2.4.1.18"/>
    </reaction>
</comment>
<comment type="similarity">
    <text evidence="4 14">Belongs to the glycosyl hydrolase 13 family. GlgB subfamily.</text>
</comment>
<dbReference type="SUPFAM" id="SSF81296">
    <property type="entry name" value="E set domains"/>
    <property type="match status" value="2"/>
</dbReference>
<dbReference type="SMART" id="SM00642">
    <property type="entry name" value="Aamy"/>
    <property type="match status" value="1"/>
</dbReference>
<dbReference type="InterPro" id="IPR006047">
    <property type="entry name" value="GH13_cat_dom"/>
</dbReference>
<dbReference type="PANTHER" id="PTHR43651:SF3">
    <property type="entry name" value="1,4-ALPHA-GLUCAN-BRANCHING ENZYME"/>
    <property type="match status" value="1"/>
</dbReference>
<comment type="function">
    <text evidence="14">Catalyzes the formation of the alpha-1,6-glucosidic linkages in glycogen by scission of a 1,4-alpha-linked oligosaccharide from growing alpha-1,4-glucan chains and the subsequent attachment of the oligosaccharide to the alpha-1,6 position.</text>
</comment>
<evidence type="ECO:0000256" key="9">
    <source>
        <dbReference type="ARBA" id="ARBA00022777"/>
    </source>
</evidence>